<organism evidence="6 7">
    <name type="scientific">Fusobacterium ulcerans</name>
    <dbReference type="NCBI Taxonomy" id="861"/>
    <lineage>
        <taxon>Bacteria</taxon>
        <taxon>Fusobacteriati</taxon>
        <taxon>Fusobacteriota</taxon>
        <taxon>Fusobacteriia</taxon>
        <taxon>Fusobacteriales</taxon>
        <taxon>Fusobacteriaceae</taxon>
        <taxon>Fusobacterium</taxon>
    </lineage>
</organism>
<keyword evidence="6" id="KW-0378">Hydrolase</keyword>
<dbReference type="KEGG" id="ful:C4N20_09100"/>
<dbReference type="SUPFAM" id="SSF52540">
    <property type="entry name" value="P-loop containing nucleoside triphosphate hydrolases"/>
    <property type="match status" value="1"/>
</dbReference>
<dbReference type="Gene3D" id="3.40.50.300">
    <property type="entry name" value="P-loop containing nucleotide triphosphate hydrolases"/>
    <property type="match status" value="1"/>
</dbReference>
<gene>
    <name evidence="6" type="primary">drrA</name>
    <name evidence="6" type="ORF">NCTC12112_00371</name>
</gene>
<dbReference type="Pfam" id="PF00005">
    <property type="entry name" value="ABC_tran"/>
    <property type="match status" value="1"/>
</dbReference>
<proteinExistence type="inferred from homology"/>
<name>A0AAX2J6R5_9FUSO</name>
<evidence type="ECO:0000256" key="1">
    <source>
        <dbReference type="ARBA" id="ARBA00005417"/>
    </source>
</evidence>
<evidence type="ECO:0000256" key="4">
    <source>
        <dbReference type="ARBA" id="ARBA00022840"/>
    </source>
</evidence>
<dbReference type="PROSITE" id="PS50893">
    <property type="entry name" value="ABC_TRANSPORTER_2"/>
    <property type="match status" value="1"/>
</dbReference>
<dbReference type="InterPro" id="IPR050763">
    <property type="entry name" value="ABC_transporter_ATP-binding"/>
</dbReference>
<keyword evidence="4 6" id="KW-0067">ATP-binding</keyword>
<protein>
    <submittedName>
        <fullName evidence="6">Daunorubicin/doxorubicin resistance ATP-binding protein DrrA</fullName>
        <ecNumber evidence="6">3.6.3.-</ecNumber>
    </submittedName>
</protein>
<evidence type="ECO:0000259" key="5">
    <source>
        <dbReference type="PROSITE" id="PS50893"/>
    </source>
</evidence>
<dbReference type="InterPro" id="IPR027417">
    <property type="entry name" value="P-loop_NTPase"/>
</dbReference>
<evidence type="ECO:0000256" key="2">
    <source>
        <dbReference type="ARBA" id="ARBA00022448"/>
    </source>
</evidence>
<keyword evidence="2" id="KW-0813">Transport</keyword>
<feature type="domain" description="ABC transporter" evidence="5">
    <location>
        <begin position="4"/>
        <end position="236"/>
    </location>
</feature>
<dbReference type="PANTHER" id="PTHR42711:SF5">
    <property type="entry name" value="ABC TRANSPORTER ATP-BINDING PROTEIN NATA"/>
    <property type="match status" value="1"/>
</dbReference>
<dbReference type="AlphaFoldDB" id="A0AAX2J6R5"/>
<dbReference type="Proteomes" id="UP000249008">
    <property type="component" value="Chromosome 1"/>
</dbReference>
<dbReference type="GO" id="GO:0016887">
    <property type="term" value="F:ATP hydrolysis activity"/>
    <property type="evidence" value="ECO:0007669"/>
    <property type="project" value="InterPro"/>
</dbReference>
<dbReference type="EMBL" id="LS483487">
    <property type="protein sequence ID" value="SQJ00016.1"/>
    <property type="molecule type" value="Genomic_DNA"/>
</dbReference>
<dbReference type="InterPro" id="IPR003593">
    <property type="entry name" value="AAA+_ATPase"/>
</dbReference>
<dbReference type="PANTHER" id="PTHR42711">
    <property type="entry name" value="ABC TRANSPORTER ATP-BINDING PROTEIN"/>
    <property type="match status" value="1"/>
</dbReference>
<dbReference type="SMART" id="SM00382">
    <property type="entry name" value="AAA"/>
    <property type="match status" value="1"/>
</dbReference>
<dbReference type="GeneID" id="78454966"/>
<reference evidence="6 7" key="1">
    <citation type="submission" date="2018-06" db="EMBL/GenBank/DDBJ databases">
        <authorList>
            <consortium name="Pathogen Informatics"/>
            <person name="Doyle S."/>
        </authorList>
    </citation>
    <scope>NUCLEOTIDE SEQUENCE [LARGE SCALE GENOMIC DNA]</scope>
    <source>
        <strain evidence="6 7">NCTC12112</strain>
    </source>
</reference>
<accession>A0AAX2J6R5</accession>
<keyword evidence="3" id="KW-0547">Nucleotide-binding</keyword>
<sequence length="315" mass="36633">MEIIQINNLIKNYKNREKVLDIEKLIIKQGEIFSLLGPNGAGKSTLINILTTYLNYNGGEVKISGKDLRKESQEIRKEIACVAQNISIDEHLSLEENLIFQGELYGIAKNELKNRVEIFIHEFDLEEYREYPVSTYSGGVKRRLDIAVNMISYPKILFLDEPTVGIDIHSRKSIWKMMRRIKEKYGATIFLTTHYLEEAQELSDYICILKNGNIAAQGTIDSLGKYINQKIVKIGFENEEIAEYVKEKIFERDDIELKKDELYLKINNQSEITHLNKILLDNKINFVYFGLLKPDLEEIFLNIMKESKEGEKIWL</sequence>
<comment type="similarity">
    <text evidence="1">Belongs to the ABC transporter superfamily.</text>
</comment>
<evidence type="ECO:0000256" key="3">
    <source>
        <dbReference type="ARBA" id="ARBA00022741"/>
    </source>
</evidence>
<dbReference type="InterPro" id="IPR003439">
    <property type="entry name" value="ABC_transporter-like_ATP-bd"/>
</dbReference>
<dbReference type="GO" id="GO:0005524">
    <property type="term" value="F:ATP binding"/>
    <property type="evidence" value="ECO:0007669"/>
    <property type="project" value="UniProtKB-KW"/>
</dbReference>
<evidence type="ECO:0000313" key="7">
    <source>
        <dbReference type="Proteomes" id="UP000249008"/>
    </source>
</evidence>
<dbReference type="EC" id="3.6.3.-" evidence="6"/>
<dbReference type="RefSeq" id="WP_005979264.1">
    <property type="nucleotide sequence ID" value="NZ_CABKNW010000004.1"/>
</dbReference>
<evidence type="ECO:0000313" key="6">
    <source>
        <dbReference type="EMBL" id="SQJ00016.1"/>
    </source>
</evidence>